<evidence type="ECO:0000313" key="2">
    <source>
        <dbReference type="EMBL" id="CCI35588.1"/>
    </source>
</evidence>
<dbReference type="EMBL" id="CAIQ01000085">
    <property type="protein sequence ID" value="CCI35588.1"/>
    <property type="molecule type" value="Genomic_DNA"/>
</dbReference>
<evidence type="ECO:0000256" key="1">
    <source>
        <dbReference type="SAM" id="Phobius"/>
    </source>
</evidence>
<name>I4IMR4_MICAE</name>
<gene>
    <name evidence="2" type="ORF">MICAK_1750023</name>
</gene>
<protein>
    <submittedName>
        <fullName evidence="2">Uncharacterized protein</fullName>
    </submittedName>
</protein>
<comment type="caution">
    <text evidence="2">The sequence shown here is derived from an EMBL/GenBank/DDBJ whole genome shotgun (WGS) entry which is preliminary data.</text>
</comment>
<proteinExistence type="predicted"/>
<feature type="transmembrane region" description="Helical" evidence="1">
    <location>
        <begin position="9"/>
        <end position="27"/>
    </location>
</feature>
<reference evidence="2 3" key="1">
    <citation type="submission" date="2012-04" db="EMBL/GenBank/DDBJ databases">
        <authorList>
            <person name="Genoscope - CEA"/>
        </authorList>
    </citation>
    <scope>NUCLEOTIDE SEQUENCE [LARGE SCALE GENOMIC DNA]</scope>
    <source>
        <strain evidence="2 3">9701</strain>
    </source>
</reference>
<keyword evidence="1" id="KW-0472">Membrane</keyword>
<dbReference type="AlphaFoldDB" id="I4IMR4"/>
<accession>I4IMR4</accession>
<organism evidence="2 3">
    <name type="scientific">Microcystis aeruginosa PCC 9701</name>
    <dbReference type="NCBI Taxonomy" id="721123"/>
    <lineage>
        <taxon>Bacteria</taxon>
        <taxon>Bacillati</taxon>
        <taxon>Cyanobacteriota</taxon>
        <taxon>Cyanophyceae</taxon>
        <taxon>Oscillatoriophycideae</taxon>
        <taxon>Chroococcales</taxon>
        <taxon>Microcystaceae</taxon>
        <taxon>Microcystis</taxon>
    </lineage>
</organism>
<evidence type="ECO:0000313" key="3">
    <source>
        <dbReference type="Proteomes" id="UP000004047"/>
    </source>
</evidence>
<dbReference type="Proteomes" id="UP000004047">
    <property type="component" value="Unassembled WGS sequence"/>
</dbReference>
<keyword evidence="1" id="KW-1133">Transmembrane helix</keyword>
<keyword evidence="1" id="KW-0812">Transmembrane</keyword>
<dbReference type="HOGENOM" id="CLU_2974374_0_0_3"/>
<sequence>MTATDSREYVVLSLAHWIILGLMPVSLSPISSSYHQEIEISSLIELHNSLFVLYNYPK</sequence>